<feature type="domain" description="Glycosyl transferase family 3 N-terminal" evidence="11">
    <location>
        <begin position="4"/>
        <end position="65"/>
    </location>
</feature>
<evidence type="ECO:0000256" key="7">
    <source>
        <dbReference type="ARBA" id="ARBA00052328"/>
    </source>
</evidence>
<feature type="binding site" evidence="9">
    <location>
        <position position="225"/>
    </location>
    <ligand>
        <name>Mg(2+)</name>
        <dbReference type="ChEBI" id="CHEBI:18420"/>
        <label>1</label>
    </ligand>
</feature>
<dbReference type="PANTHER" id="PTHR43285:SF2">
    <property type="entry name" value="ANTHRANILATE PHOSPHORIBOSYLTRANSFERASE"/>
    <property type="match status" value="1"/>
</dbReference>
<dbReference type="InterPro" id="IPR035902">
    <property type="entry name" value="Nuc_phospho_transferase"/>
</dbReference>
<comment type="subunit">
    <text evidence="9">Homodimer.</text>
</comment>
<dbReference type="FunFam" id="3.40.1030.10:FF:000002">
    <property type="entry name" value="Anthranilate phosphoribosyltransferase"/>
    <property type="match status" value="1"/>
</dbReference>
<name>A0A660E999_9LACO</name>
<keyword evidence="5 9" id="KW-0822">Tryptophan biosynthesis</keyword>
<comment type="caution">
    <text evidence="9">Lacks conserved residue(s) required for the propagation of feature annotation.</text>
</comment>
<organism evidence="12 13">
    <name type="scientific">Lactiplantibacillus mudanjiangensis</name>
    <dbReference type="NCBI Taxonomy" id="1296538"/>
    <lineage>
        <taxon>Bacteria</taxon>
        <taxon>Bacillati</taxon>
        <taxon>Bacillota</taxon>
        <taxon>Bacilli</taxon>
        <taxon>Lactobacillales</taxon>
        <taxon>Lactobacillaceae</taxon>
        <taxon>Lactiplantibacillus</taxon>
    </lineage>
</organism>
<dbReference type="EMBL" id="UYIG01000152">
    <property type="protein sequence ID" value="VDG29649.1"/>
    <property type="molecule type" value="Genomic_DNA"/>
</dbReference>
<accession>A0A660E999</accession>
<feature type="binding site" evidence="9">
    <location>
        <position position="225"/>
    </location>
    <ligand>
        <name>Mg(2+)</name>
        <dbReference type="ChEBI" id="CHEBI:18420"/>
        <label>2</label>
    </ligand>
</feature>
<evidence type="ECO:0000313" key="13">
    <source>
        <dbReference type="Proteomes" id="UP000289996"/>
    </source>
</evidence>
<evidence type="ECO:0000256" key="4">
    <source>
        <dbReference type="ARBA" id="ARBA00022679"/>
    </source>
</evidence>
<dbReference type="SUPFAM" id="SSF52418">
    <property type="entry name" value="Nucleoside phosphorylase/phosphoribosyltransferase catalytic domain"/>
    <property type="match status" value="1"/>
</dbReference>
<dbReference type="PANTHER" id="PTHR43285">
    <property type="entry name" value="ANTHRANILATE PHOSPHORIBOSYLTRANSFERASE"/>
    <property type="match status" value="1"/>
</dbReference>
<feature type="binding site" evidence="9">
    <location>
        <position position="119"/>
    </location>
    <ligand>
        <name>5-phospho-alpha-D-ribose 1-diphosphate</name>
        <dbReference type="ChEBI" id="CHEBI:58017"/>
    </ligand>
</feature>
<dbReference type="Gene3D" id="3.40.1030.10">
    <property type="entry name" value="Nucleoside phosphorylase/phosphoribosyltransferase catalytic domain"/>
    <property type="match status" value="1"/>
</dbReference>
<feature type="binding site" evidence="9">
    <location>
        <position position="110"/>
    </location>
    <ligand>
        <name>anthranilate</name>
        <dbReference type="ChEBI" id="CHEBI:16567"/>
        <label>1</label>
    </ligand>
</feature>
<feature type="binding site" evidence="9">
    <location>
        <begin position="107"/>
        <end position="115"/>
    </location>
    <ligand>
        <name>5-phospho-alpha-D-ribose 1-diphosphate</name>
        <dbReference type="ChEBI" id="CHEBI:58017"/>
    </ligand>
</feature>
<reference evidence="12 13" key="1">
    <citation type="submission" date="2018-11" db="EMBL/GenBank/DDBJ databases">
        <authorList>
            <person name="Wuyts S."/>
        </authorList>
    </citation>
    <scope>NUCLEOTIDE SEQUENCE [LARGE SCALE GENOMIC DNA]</scope>
    <source>
        <strain evidence="12">Lactobacillus mudanjiangensis AMBF249</strain>
    </source>
</reference>
<keyword evidence="6 9" id="KW-0057">Aromatic amino acid biosynthesis</keyword>
<evidence type="ECO:0000256" key="9">
    <source>
        <dbReference type="HAMAP-Rule" id="MF_00211"/>
    </source>
</evidence>
<proteinExistence type="inferred from homology"/>
<dbReference type="InterPro" id="IPR036320">
    <property type="entry name" value="Glycosyl_Trfase_fam3_N_dom_sf"/>
</dbReference>
<keyword evidence="9" id="KW-0479">Metal-binding</keyword>
<keyword evidence="13" id="KW-1185">Reference proteome</keyword>
<dbReference type="InterPro" id="IPR005940">
    <property type="entry name" value="Anthranilate_Pribosyl_Tfrase"/>
</dbReference>
<dbReference type="Gene3D" id="1.20.970.10">
    <property type="entry name" value="Transferase, Pyrimidine Nucleoside Phosphorylase, Chain C"/>
    <property type="match status" value="1"/>
</dbReference>
<dbReference type="OrthoDB" id="9806430at2"/>
<evidence type="ECO:0000256" key="1">
    <source>
        <dbReference type="ARBA" id="ARBA00004907"/>
    </source>
</evidence>
<keyword evidence="9" id="KW-0460">Magnesium</keyword>
<evidence type="ECO:0000259" key="11">
    <source>
        <dbReference type="Pfam" id="PF02885"/>
    </source>
</evidence>
<feature type="binding site" evidence="9">
    <location>
        <position position="79"/>
    </location>
    <ligand>
        <name>anthranilate</name>
        <dbReference type="ChEBI" id="CHEBI:16567"/>
        <label>1</label>
    </ligand>
</feature>
<dbReference type="GO" id="GO:0000162">
    <property type="term" value="P:L-tryptophan biosynthetic process"/>
    <property type="evidence" value="ECO:0007669"/>
    <property type="project" value="UniProtKB-UniRule"/>
</dbReference>
<evidence type="ECO:0000256" key="8">
    <source>
        <dbReference type="ARBA" id="ARBA00061188"/>
    </source>
</evidence>
<feature type="binding site" evidence="9">
    <location>
        <position position="79"/>
    </location>
    <ligand>
        <name>5-phospho-alpha-D-ribose 1-diphosphate</name>
        <dbReference type="ChEBI" id="CHEBI:58017"/>
    </ligand>
</feature>
<dbReference type="RefSeq" id="WP_130846042.1">
    <property type="nucleotide sequence ID" value="NZ_BJDY01000001.1"/>
</dbReference>
<dbReference type="NCBIfam" id="TIGR01245">
    <property type="entry name" value="trpD"/>
    <property type="match status" value="1"/>
</dbReference>
<sequence length="338" mass="35555">MITKAIAQVVAHEDLDFETSQAVITEIMQGKATDAQIASFLTALAIKKATVAEITGAATAMRDQALPFKTTTDTVEIVGTGGDHSNSFNISTTAAIVVAAAGIPVTKHGNRAASSKSGAADVLEALGVKIDVTPAQSLAMLNQLNLAFMYAREYHQAMKYVAPARTQIRIPTLFNILGPLANPAHASMQVLGVYDSELMMPLAQVLQHLGVKAALVVHSQDGLDEISAAAPTDVVELRDGQLTQYTITPEQFGLTRCQPADLVGGSAQDNAQITRDILTGKHGAPRDVVLMNAAAAIYLARPALTLTQAFQMAQATIDSGRAAQKLQAFVQLSQAVVA</sequence>
<feature type="binding site" evidence="9">
    <location>
        <begin position="82"/>
        <end position="83"/>
    </location>
    <ligand>
        <name>5-phospho-alpha-D-ribose 1-diphosphate</name>
        <dbReference type="ChEBI" id="CHEBI:58017"/>
    </ligand>
</feature>
<evidence type="ECO:0000313" key="12">
    <source>
        <dbReference type="EMBL" id="VDG29649.1"/>
    </source>
</evidence>
<dbReference type="UniPathway" id="UPA00035">
    <property type="reaction ID" value="UER00041"/>
</dbReference>
<evidence type="ECO:0000256" key="2">
    <source>
        <dbReference type="ARBA" id="ARBA00022605"/>
    </source>
</evidence>
<keyword evidence="4 9" id="KW-0808">Transferase</keyword>
<feature type="binding site" evidence="9">
    <location>
        <begin position="89"/>
        <end position="92"/>
    </location>
    <ligand>
        <name>5-phospho-alpha-D-ribose 1-diphosphate</name>
        <dbReference type="ChEBI" id="CHEBI:58017"/>
    </ligand>
</feature>
<feature type="binding site" evidence="9">
    <location>
        <position position="91"/>
    </location>
    <ligand>
        <name>Mg(2+)</name>
        <dbReference type="ChEBI" id="CHEBI:18420"/>
        <label>1</label>
    </ligand>
</feature>
<protein>
    <recommendedName>
        <fullName evidence="9">Anthranilate phosphoribosyltransferase</fullName>
        <ecNumber evidence="9">2.4.2.18</ecNumber>
    </recommendedName>
</protein>
<dbReference type="Pfam" id="PF00591">
    <property type="entry name" value="Glycos_transf_3"/>
    <property type="match status" value="1"/>
</dbReference>
<dbReference type="AlphaFoldDB" id="A0A660E999"/>
<feature type="binding site" evidence="9">
    <location>
        <position position="224"/>
    </location>
    <ligand>
        <name>Mg(2+)</name>
        <dbReference type="ChEBI" id="CHEBI:18420"/>
        <label>2</label>
    </ligand>
</feature>
<dbReference type="GO" id="GO:0004048">
    <property type="term" value="F:anthranilate phosphoribosyltransferase activity"/>
    <property type="evidence" value="ECO:0007669"/>
    <property type="project" value="UniProtKB-UniRule"/>
</dbReference>
<dbReference type="InterPro" id="IPR000312">
    <property type="entry name" value="Glycosyl_Trfase_fam3"/>
</dbReference>
<evidence type="ECO:0000256" key="6">
    <source>
        <dbReference type="ARBA" id="ARBA00023141"/>
    </source>
</evidence>
<gene>
    <name evidence="9" type="primary">trpD</name>
    <name evidence="12" type="ORF">MUDAN_MDHGFNIF_01184</name>
</gene>
<keyword evidence="3 9" id="KW-0328">Glycosyltransferase</keyword>
<dbReference type="GO" id="GO:0000287">
    <property type="term" value="F:magnesium ion binding"/>
    <property type="evidence" value="ECO:0007669"/>
    <property type="project" value="UniProtKB-UniRule"/>
</dbReference>
<dbReference type="HAMAP" id="MF_00211">
    <property type="entry name" value="TrpD"/>
    <property type="match status" value="1"/>
</dbReference>
<comment type="cofactor">
    <cofactor evidence="9">
        <name>Mg(2+)</name>
        <dbReference type="ChEBI" id="CHEBI:18420"/>
    </cofactor>
    <text evidence="9">Binds 2 magnesium ions per monomer.</text>
</comment>
<keyword evidence="2 9" id="KW-0028">Amino-acid biosynthesis</keyword>
<evidence type="ECO:0000256" key="3">
    <source>
        <dbReference type="ARBA" id="ARBA00022676"/>
    </source>
</evidence>
<comment type="function">
    <text evidence="9">Catalyzes the transfer of the phosphoribosyl group of 5-phosphorylribose-1-pyrophosphate (PRPP) to anthranilate to yield N-(5'-phosphoribosyl)-anthranilate (PRA).</text>
</comment>
<evidence type="ECO:0000259" key="10">
    <source>
        <dbReference type="Pfam" id="PF00591"/>
    </source>
</evidence>
<comment type="catalytic activity">
    <reaction evidence="7 9">
        <text>N-(5-phospho-beta-D-ribosyl)anthranilate + diphosphate = 5-phospho-alpha-D-ribose 1-diphosphate + anthranilate</text>
        <dbReference type="Rhea" id="RHEA:11768"/>
        <dbReference type="ChEBI" id="CHEBI:16567"/>
        <dbReference type="ChEBI" id="CHEBI:18277"/>
        <dbReference type="ChEBI" id="CHEBI:33019"/>
        <dbReference type="ChEBI" id="CHEBI:58017"/>
        <dbReference type="EC" id="2.4.2.18"/>
    </reaction>
</comment>
<dbReference type="InterPro" id="IPR017459">
    <property type="entry name" value="Glycosyl_Trfase_fam3_N_dom"/>
</dbReference>
<dbReference type="GO" id="GO:0005829">
    <property type="term" value="C:cytosol"/>
    <property type="evidence" value="ECO:0007669"/>
    <property type="project" value="TreeGrafter"/>
</dbReference>
<dbReference type="Pfam" id="PF02885">
    <property type="entry name" value="Glycos_trans_3N"/>
    <property type="match status" value="1"/>
</dbReference>
<feature type="binding site" evidence="9">
    <location>
        <position position="87"/>
    </location>
    <ligand>
        <name>5-phospho-alpha-D-ribose 1-diphosphate</name>
        <dbReference type="ChEBI" id="CHEBI:58017"/>
    </ligand>
</feature>
<evidence type="ECO:0000256" key="5">
    <source>
        <dbReference type="ARBA" id="ARBA00022822"/>
    </source>
</evidence>
<dbReference type="SUPFAM" id="SSF47648">
    <property type="entry name" value="Nucleoside phosphorylase/phosphoribosyltransferase N-terminal domain"/>
    <property type="match status" value="1"/>
</dbReference>
<comment type="similarity">
    <text evidence="8">In the C-terminal section; belongs to the anthranilate phosphoribosyltransferase family.</text>
</comment>
<comment type="similarity">
    <text evidence="9">Belongs to the anthranilate phosphoribosyltransferase family.</text>
</comment>
<dbReference type="Proteomes" id="UP000289996">
    <property type="component" value="Unassembled WGS sequence"/>
</dbReference>
<feature type="binding site" evidence="9">
    <location>
        <position position="165"/>
    </location>
    <ligand>
        <name>anthranilate</name>
        <dbReference type="ChEBI" id="CHEBI:16567"/>
        <label>2</label>
    </ligand>
</feature>
<dbReference type="EC" id="2.4.2.18" evidence="9"/>
<comment type="pathway">
    <text evidence="1 9">Amino-acid biosynthesis; L-tryptophan biosynthesis; L-tryptophan from chorismate: step 2/5.</text>
</comment>
<feature type="domain" description="Glycosyl transferase family 3" evidence="10">
    <location>
        <begin position="72"/>
        <end position="322"/>
    </location>
</feature>